<sequence length="26" mass="2967">MSTIDGGHYGACVARRTKRLWTDDEK</sequence>
<proteinExistence type="predicted"/>
<feature type="non-terminal residue" evidence="1">
    <location>
        <position position="26"/>
    </location>
</feature>
<evidence type="ECO:0000313" key="1">
    <source>
        <dbReference type="EMBL" id="RWR26370.1"/>
    </source>
</evidence>
<reference evidence="1 3" key="1">
    <citation type="submission" date="2019-01" db="EMBL/GenBank/DDBJ databases">
        <title>Sinorhodobacter populi sp. nov. isolated from the symptomatic bark tissue of Populus euramericana canker.</title>
        <authorList>
            <person name="Xu G."/>
        </authorList>
    </citation>
    <scope>NUCLEOTIDE SEQUENCE [LARGE SCALE GENOMIC DNA]</scope>
    <source>
        <strain evidence="1 3">D19-10-3-21</strain>
    </source>
</reference>
<comment type="caution">
    <text evidence="1">The sequence shown here is derived from an EMBL/GenBank/DDBJ whole genome shotgun (WGS) entry which is preliminary data.</text>
</comment>
<organism evidence="1 3">
    <name type="scientific">Paenirhodobacter populi</name>
    <dbReference type="NCBI Taxonomy" id="2306993"/>
    <lineage>
        <taxon>Bacteria</taxon>
        <taxon>Pseudomonadati</taxon>
        <taxon>Pseudomonadota</taxon>
        <taxon>Alphaproteobacteria</taxon>
        <taxon>Rhodobacterales</taxon>
        <taxon>Rhodobacter group</taxon>
        <taxon>Paenirhodobacter</taxon>
    </lineage>
</organism>
<dbReference type="EMBL" id="SAUX01000034">
    <property type="protein sequence ID" value="RWR26370.1"/>
    <property type="molecule type" value="Genomic_DNA"/>
</dbReference>
<name>A0A443K0P9_9RHOB</name>
<dbReference type="EMBL" id="SAUX01000033">
    <property type="protein sequence ID" value="RWR26413.1"/>
    <property type="molecule type" value="Genomic_DNA"/>
</dbReference>
<dbReference type="Proteomes" id="UP000285295">
    <property type="component" value="Unassembled WGS sequence"/>
</dbReference>
<evidence type="ECO:0000313" key="2">
    <source>
        <dbReference type="EMBL" id="RWR26413.1"/>
    </source>
</evidence>
<reference evidence="1 3" key="2">
    <citation type="submission" date="2019-01" db="EMBL/GenBank/DDBJ databases">
        <authorList>
            <person name="Li Y."/>
        </authorList>
    </citation>
    <scope>NUCLEOTIDE SEQUENCE [LARGE SCALE GENOMIC DNA]</scope>
    <source>
        <strain evidence="1 3">D19-10-3-21</strain>
    </source>
</reference>
<gene>
    <name evidence="2" type="ORF">D2T31_19935</name>
    <name evidence="1" type="ORF">D2T31_20305</name>
</gene>
<protein>
    <submittedName>
        <fullName evidence="1">Uncharacterized protein</fullName>
    </submittedName>
</protein>
<evidence type="ECO:0000313" key="3">
    <source>
        <dbReference type="Proteomes" id="UP000285295"/>
    </source>
</evidence>
<dbReference type="AlphaFoldDB" id="A0A443K0P9"/>
<accession>A0A443K0P9</accession>